<keyword evidence="11" id="KW-1185">Reference proteome</keyword>
<dbReference type="EMBL" id="AP027151">
    <property type="protein sequence ID" value="BDV44002.1"/>
    <property type="molecule type" value="Genomic_DNA"/>
</dbReference>
<dbReference type="Pfam" id="PF25944">
    <property type="entry name" value="Beta-barrel_RND"/>
    <property type="match status" value="1"/>
</dbReference>
<dbReference type="SUPFAM" id="SSF111369">
    <property type="entry name" value="HlyD-like secretion proteins"/>
    <property type="match status" value="1"/>
</dbReference>
<feature type="domain" description="Multidrug resistance protein MdtA-like beta-barrel" evidence="8">
    <location>
        <begin position="224"/>
        <end position="313"/>
    </location>
</feature>
<evidence type="ECO:0000256" key="1">
    <source>
        <dbReference type="ARBA" id="ARBA00004236"/>
    </source>
</evidence>
<accession>A0ABN6VXA5</accession>
<feature type="domain" description="Multidrug resistance protein MdtA-like C-terminal permuted SH3" evidence="9">
    <location>
        <begin position="319"/>
        <end position="378"/>
    </location>
</feature>
<dbReference type="RefSeq" id="WP_282000114.1">
    <property type="nucleotide sequence ID" value="NZ_AP027151.1"/>
</dbReference>
<feature type="domain" description="Multidrug resistance protein MdtA-like barrel-sandwich hybrid" evidence="7">
    <location>
        <begin position="63"/>
        <end position="217"/>
    </location>
</feature>
<proteinExistence type="inferred from homology"/>
<evidence type="ECO:0000313" key="11">
    <source>
        <dbReference type="Proteomes" id="UP001317705"/>
    </source>
</evidence>
<dbReference type="Pfam" id="PF25917">
    <property type="entry name" value="BSH_RND"/>
    <property type="match status" value="1"/>
</dbReference>
<comment type="similarity">
    <text evidence="2">Belongs to the membrane fusion protein (MFP) (TC 8.A.1) family.</text>
</comment>
<dbReference type="InterPro" id="IPR058625">
    <property type="entry name" value="MdtA-like_BSH"/>
</dbReference>
<name>A0ABN6VXA5_9BACT</name>
<evidence type="ECO:0000313" key="10">
    <source>
        <dbReference type="EMBL" id="BDV44002.1"/>
    </source>
</evidence>
<dbReference type="PANTHER" id="PTHR30469">
    <property type="entry name" value="MULTIDRUG RESISTANCE PROTEIN MDTA"/>
    <property type="match status" value="1"/>
</dbReference>
<dbReference type="Gene3D" id="2.40.30.170">
    <property type="match status" value="1"/>
</dbReference>
<dbReference type="Gene3D" id="2.40.50.100">
    <property type="match status" value="1"/>
</dbReference>
<dbReference type="Gene3D" id="6.10.140.1990">
    <property type="match status" value="1"/>
</dbReference>
<keyword evidence="3" id="KW-0813">Transport</keyword>
<keyword evidence="4 5" id="KW-0175">Coiled coil</keyword>
<dbReference type="InterPro" id="IPR058623">
    <property type="entry name" value="MacA"/>
</dbReference>
<feature type="coiled-coil region" evidence="5">
    <location>
        <begin position="148"/>
        <end position="182"/>
    </location>
</feature>
<dbReference type="NCBIfam" id="TIGR01730">
    <property type="entry name" value="RND_mfp"/>
    <property type="match status" value="1"/>
</dbReference>
<gene>
    <name evidence="10" type="ORF">GURASL_29250</name>
</gene>
<dbReference type="Gene3D" id="2.40.420.20">
    <property type="match status" value="1"/>
</dbReference>
<dbReference type="Pfam" id="PF25967">
    <property type="entry name" value="RND-MFP_C"/>
    <property type="match status" value="1"/>
</dbReference>
<protein>
    <submittedName>
        <fullName evidence="10">Drug-efflux protein</fullName>
    </submittedName>
</protein>
<sequence length="396" mass="41996">MTKTTRRNIAIVLAAVLVLSGTGLLLKRLFFTKETPAYITATVAKADIEDKVLASGTLTALKTVEVGAQVSGQLKKLYVALGDQVKKGQLLAEIDPVLQQNALRDAAAALDDVRAQKRAKQALLHQYDLAYKRQSQLAAVDAAARADLESAQAQLESTRADIAALDAQINKARIAVDTAQANLGYTRIAAPMDGVVITIVTEEGQTVNSAQTAPTILKLADLDTITVKAQISEADITRVRPGQTAYFTILGDSDTRHYGRLRAIEPAPDSTSSSSSSSSSSTSSTAIYYNGLFDVPNPHRQLRVSMTAQVSIVLSEARQVLCIPAAALGNKGKDGRYPVTVLRDGHPEARTVRIGINNNVQAQVLDGLRAGEQVIVGDSSQLPAGQRTPGGPPPRG</sequence>
<evidence type="ECO:0000256" key="2">
    <source>
        <dbReference type="ARBA" id="ARBA00009477"/>
    </source>
</evidence>
<reference evidence="10 11" key="1">
    <citation type="submission" date="2022-12" db="EMBL/GenBank/DDBJ databases">
        <title>Polyphasic characterization of Geotalea uranireducens NIT-SL11 newly isolated from a complex of sewage sludge and microbially reduced graphene oxide.</title>
        <authorList>
            <person name="Xie L."/>
            <person name="Yoshida N."/>
            <person name="Meng L."/>
        </authorList>
    </citation>
    <scope>NUCLEOTIDE SEQUENCE [LARGE SCALE GENOMIC DNA]</scope>
    <source>
        <strain evidence="10 11">NIT-SL11</strain>
    </source>
</reference>
<evidence type="ECO:0000256" key="3">
    <source>
        <dbReference type="ARBA" id="ARBA00022448"/>
    </source>
</evidence>
<dbReference type="Proteomes" id="UP001317705">
    <property type="component" value="Chromosome"/>
</dbReference>
<evidence type="ECO:0000256" key="6">
    <source>
        <dbReference type="SAM" id="MobiDB-lite"/>
    </source>
</evidence>
<dbReference type="InterPro" id="IPR058626">
    <property type="entry name" value="MdtA-like_b-barrel"/>
</dbReference>
<dbReference type="PANTHER" id="PTHR30469:SF33">
    <property type="entry name" value="SLR1207 PROTEIN"/>
    <property type="match status" value="1"/>
</dbReference>
<evidence type="ECO:0000256" key="4">
    <source>
        <dbReference type="ARBA" id="ARBA00023054"/>
    </source>
</evidence>
<dbReference type="InterPro" id="IPR030190">
    <property type="entry name" value="MacA_alpha-hairpin_sf"/>
</dbReference>
<evidence type="ECO:0000259" key="7">
    <source>
        <dbReference type="Pfam" id="PF25917"/>
    </source>
</evidence>
<dbReference type="NCBIfam" id="NF008606">
    <property type="entry name" value="PRK11578.1"/>
    <property type="match status" value="1"/>
</dbReference>
<evidence type="ECO:0000256" key="5">
    <source>
        <dbReference type="SAM" id="Coils"/>
    </source>
</evidence>
<dbReference type="InterPro" id="IPR058627">
    <property type="entry name" value="MdtA-like_C"/>
</dbReference>
<evidence type="ECO:0000259" key="9">
    <source>
        <dbReference type="Pfam" id="PF25967"/>
    </source>
</evidence>
<evidence type="ECO:0000259" key="8">
    <source>
        <dbReference type="Pfam" id="PF25944"/>
    </source>
</evidence>
<feature type="region of interest" description="Disordered" evidence="6">
    <location>
        <begin position="377"/>
        <end position="396"/>
    </location>
</feature>
<comment type="subcellular location">
    <subcellularLocation>
        <location evidence="1">Cell membrane</location>
    </subcellularLocation>
</comment>
<organism evidence="10 11">
    <name type="scientific">Geotalea uraniireducens</name>
    <dbReference type="NCBI Taxonomy" id="351604"/>
    <lineage>
        <taxon>Bacteria</taxon>
        <taxon>Pseudomonadati</taxon>
        <taxon>Thermodesulfobacteriota</taxon>
        <taxon>Desulfuromonadia</taxon>
        <taxon>Geobacterales</taxon>
        <taxon>Geobacteraceae</taxon>
        <taxon>Geotalea</taxon>
    </lineage>
</organism>
<dbReference type="InterPro" id="IPR006143">
    <property type="entry name" value="RND_pump_MFP"/>
</dbReference>